<sequence length="388" mass="44101">MTIADNGSVHETPNNKVTLEKDEPDDDPDFDKSVDEDPGPDEPGWDLGDNWAAKEPVSLWYNDQATRLKTGIGDRIRFRDQPEIISQKLGEFLNVLKIPSRIMPYSTVRSVSFTIEYSFVHEQSWKTTFSDPLPVATCLPLQIFDSIRAMRNLRSLTLDIGEFSPRQESFFYGLLQNIEIQAEYIRIYASDRIIRRVLEKSPQLQALHLPASTDITQFEPVVRGLRRLCTGVDHVKGGGPIQFPAINEVNLNEIAERYQGLEELALEECTWNTTNDNEAVVSAFEEDFAKAIKIFKKMPGLKRLSITIDEDTAQCFCHTGANVDGFYTARLLRLSTCLPRLVQIAIVNDLERYWMVTKAFSGEITIDRGSYKKCQVAEFPHSVNEGFH</sequence>
<accession>A0ACA9TJR7</accession>
<comment type="caution">
    <text evidence="1">The sequence shown here is derived from an EMBL/GenBank/DDBJ whole genome shotgun (WGS) entry which is preliminary data.</text>
</comment>
<reference evidence="1" key="2">
    <citation type="submission" date="2021-10" db="EMBL/GenBank/DDBJ databases">
        <authorList>
            <person name="Piombo E."/>
        </authorList>
    </citation>
    <scope>NUCLEOTIDE SEQUENCE</scope>
</reference>
<dbReference type="Proteomes" id="UP000836387">
    <property type="component" value="Unassembled WGS sequence"/>
</dbReference>
<organism evidence="1 2">
    <name type="scientific">Clonostachys rosea f. rosea IK726</name>
    <dbReference type="NCBI Taxonomy" id="1349383"/>
    <lineage>
        <taxon>Eukaryota</taxon>
        <taxon>Fungi</taxon>
        <taxon>Dikarya</taxon>
        <taxon>Ascomycota</taxon>
        <taxon>Pezizomycotina</taxon>
        <taxon>Sordariomycetes</taxon>
        <taxon>Hypocreomycetidae</taxon>
        <taxon>Hypocreales</taxon>
        <taxon>Bionectriaceae</taxon>
        <taxon>Clonostachys</taxon>
    </lineage>
</organism>
<reference evidence="1" key="1">
    <citation type="submission" date="2020-04" db="EMBL/GenBank/DDBJ databases">
        <authorList>
            <person name="Broberg M."/>
        </authorList>
    </citation>
    <scope>NUCLEOTIDE SEQUENCE</scope>
</reference>
<name>A0ACA9TJR7_BIOOC</name>
<gene>
    <name evidence="1" type="ORF">CRV2_00002579</name>
</gene>
<proteinExistence type="predicted"/>
<evidence type="ECO:0000313" key="1">
    <source>
        <dbReference type="EMBL" id="CAG9941153.1"/>
    </source>
</evidence>
<dbReference type="EMBL" id="CADEHS020000005">
    <property type="protein sequence ID" value="CAG9941153.1"/>
    <property type="molecule type" value="Genomic_DNA"/>
</dbReference>
<evidence type="ECO:0000313" key="2">
    <source>
        <dbReference type="Proteomes" id="UP000836387"/>
    </source>
</evidence>
<keyword evidence="2" id="KW-1185">Reference proteome</keyword>
<protein>
    <submittedName>
        <fullName evidence="1">Uncharacterized protein</fullName>
    </submittedName>
</protein>